<gene>
    <name evidence="1" type="ORF">EVOR1521_LOCUS19569</name>
</gene>
<evidence type="ECO:0000313" key="1">
    <source>
        <dbReference type="EMBL" id="CAJ1395045.1"/>
    </source>
</evidence>
<sequence>MPRVMLEYGLQGPMSRPRPSSFWIDCSRLEGFSMVKGKIVCAMKKLAFKAKVLMDQMPFDQNCKAINFVLDRQKRQWYKCCMQAMQPLKCIEVQPTAWFSQRNEFGVSLPFNNEDAQMCFREKRHPDFNCPMAYCDNVKENCVTIGDLGKDASWLVPPKPKGKLAMLDKIKGLLAGLHMPNVQVLHFSVPEPLAALQALEPRRASRSGAKALRDFL</sequence>
<dbReference type="EMBL" id="CAUJNA010003035">
    <property type="protein sequence ID" value="CAJ1395045.1"/>
    <property type="molecule type" value="Genomic_DNA"/>
</dbReference>
<name>A0AA36N1L2_9DINO</name>
<proteinExistence type="predicted"/>
<evidence type="ECO:0000313" key="2">
    <source>
        <dbReference type="Proteomes" id="UP001178507"/>
    </source>
</evidence>
<protein>
    <submittedName>
        <fullName evidence="1">Uncharacterized protein</fullName>
    </submittedName>
</protein>
<dbReference type="AlphaFoldDB" id="A0AA36N1L2"/>
<reference evidence="1" key="1">
    <citation type="submission" date="2023-08" db="EMBL/GenBank/DDBJ databases">
        <authorList>
            <person name="Chen Y."/>
            <person name="Shah S."/>
            <person name="Dougan E. K."/>
            <person name="Thang M."/>
            <person name="Chan C."/>
        </authorList>
    </citation>
    <scope>NUCLEOTIDE SEQUENCE</scope>
</reference>
<comment type="caution">
    <text evidence="1">The sequence shown here is derived from an EMBL/GenBank/DDBJ whole genome shotgun (WGS) entry which is preliminary data.</text>
</comment>
<dbReference type="Proteomes" id="UP001178507">
    <property type="component" value="Unassembled WGS sequence"/>
</dbReference>
<organism evidence="1 2">
    <name type="scientific">Effrenium voratum</name>
    <dbReference type="NCBI Taxonomy" id="2562239"/>
    <lineage>
        <taxon>Eukaryota</taxon>
        <taxon>Sar</taxon>
        <taxon>Alveolata</taxon>
        <taxon>Dinophyceae</taxon>
        <taxon>Suessiales</taxon>
        <taxon>Symbiodiniaceae</taxon>
        <taxon>Effrenium</taxon>
    </lineage>
</organism>
<accession>A0AA36N1L2</accession>
<keyword evidence="2" id="KW-1185">Reference proteome</keyword>